<dbReference type="GO" id="GO:0004853">
    <property type="term" value="F:uroporphyrinogen decarboxylase activity"/>
    <property type="evidence" value="ECO:0007669"/>
    <property type="project" value="InterPro"/>
</dbReference>
<dbReference type="RefSeq" id="WP_068771249.1">
    <property type="nucleotide sequence ID" value="NZ_CP109796.1"/>
</dbReference>
<dbReference type="PANTHER" id="PTHR47099:SF1">
    <property type="entry name" value="METHYLCOBAMIDE:COM METHYLTRANSFERASE MTBA"/>
    <property type="match status" value="1"/>
</dbReference>
<dbReference type="GO" id="GO:0006779">
    <property type="term" value="P:porphyrin-containing compound biosynthetic process"/>
    <property type="evidence" value="ECO:0007669"/>
    <property type="project" value="InterPro"/>
</dbReference>
<evidence type="ECO:0000313" key="2">
    <source>
        <dbReference type="EMBL" id="OAM88673.1"/>
    </source>
</evidence>
<dbReference type="Pfam" id="PF01208">
    <property type="entry name" value="URO-D"/>
    <property type="match status" value="1"/>
</dbReference>
<reference evidence="2 3" key="1">
    <citation type="submission" date="2016-01" db="EMBL/GenBank/DDBJ databases">
        <title>High potential of lignocellulose degradation of a new Verrucomicrobia species.</title>
        <authorList>
            <person name="Wang Y."/>
            <person name="Shi Y."/>
            <person name="Qiu Z."/>
            <person name="Liu S."/>
            <person name="Yang H."/>
        </authorList>
    </citation>
    <scope>NUCLEOTIDE SEQUENCE [LARGE SCALE GENOMIC DNA]</scope>
    <source>
        <strain evidence="2 3">TSB47</strain>
    </source>
</reference>
<dbReference type="PANTHER" id="PTHR47099">
    <property type="entry name" value="METHYLCOBAMIDE:COM METHYLTRANSFERASE MTBA"/>
    <property type="match status" value="1"/>
</dbReference>
<dbReference type="STRING" id="1184151.AW736_15665"/>
<evidence type="ECO:0000313" key="3">
    <source>
        <dbReference type="Proteomes" id="UP000078486"/>
    </source>
</evidence>
<accession>A0A178IF78</accession>
<dbReference type="SUPFAM" id="SSF51726">
    <property type="entry name" value="UROD/MetE-like"/>
    <property type="match status" value="1"/>
</dbReference>
<protein>
    <recommendedName>
        <fullName evidence="1">Uroporphyrinogen decarboxylase (URO-D) domain-containing protein</fullName>
    </recommendedName>
</protein>
<dbReference type="EMBL" id="LRRQ01000125">
    <property type="protein sequence ID" value="OAM88673.1"/>
    <property type="molecule type" value="Genomic_DNA"/>
</dbReference>
<dbReference type="InterPro" id="IPR052024">
    <property type="entry name" value="Methanogen_methyltrans"/>
</dbReference>
<name>A0A178IF78_9BACT</name>
<dbReference type="Proteomes" id="UP000078486">
    <property type="component" value="Unassembled WGS sequence"/>
</dbReference>
<keyword evidence="3" id="KW-1185">Reference proteome</keyword>
<dbReference type="OrthoDB" id="9778540at2"/>
<dbReference type="InterPro" id="IPR038071">
    <property type="entry name" value="UROD/MetE-like_sf"/>
</dbReference>
<gene>
    <name evidence="2" type="ORF">AW736_15665</name>
</gene>
<evidence type="ECO:0000259" key="1">
    <source>
        <dbReference type="Pfam" id="PF01208"/>
    </source>
</evidence>
<dbReference type="AlphaFoldDB" id="A0A178IF78"/>
<proteinExistence type="predicted"/>
<comment type="caution">
    <text evidence="2">The sequence shown here is derived from an EMBL/GenBank/DDBJ whole genome shotgun (WGS) entry which is preliminary data.</text>
</comment>
<dbReference type="Gene3D" id="3.20.20.210">
    <property type="match status" value="1"/>
</dbReference>
<feature type="domain" description="Uroporphyrinogen decarboxylase (URO-D)" evidence="1">
    <location>
        <begin position="95"/>
        <end position="343"/>
    </location>
</feature>
<organism evidence="2 3">
    <name type="scientific">Termitidicoccus mucosus</name>
    <dbReference type="NCBI Taxonomy" id="1184151"/>
    <lineage>
        <taxon>Bacteria</taxon>
        <taxon>Pseudomonadati</taxon>
        <taxon>Verrucomicrobiota</taxon>
        <taxon>Opitutia</taxon>
        <taxon>Opitutales</taxon>
        <taxon>Opitutaceae</taxon>
        <taxon>Termitidicoccus</taxon>
    </lineage>
</organism>
<dbReference type="InterPro" id="IPR000257">
    <property type="entry name" value="Uroporphyrinogen_deCOase"/>
</dbReference>
<sequence length="344" mass="39345">MKQTTPETKKEHFHAIVKREASHCGFWHGYPNPESIGRLQSYFQVKDDFELGLKLNSTCRWVMPEDHRVWANPKRTMFDEFGGRERTSLSEPGVFADVEDVAEIERFRWPRLEELDFGETLAEIERTVAAGQAVLSGMWSCFYHKVCNFFGMEDYFIKMHTTPNVVEAVTRHVVDFYLEANKQLFEQAGDRIDAFFLGNDLGTQLDLLISPEHFEHFVLPYFRELADQAHHYGYRVVFHSCGAIDRVIPRLIDSGVDVLHPIQARAKNMDAAALAKKYNGKIVFMGGVDTQHILPFETTQSVRDEVRRLKDLLGPNYIVSPSHESLLPNVPPENIVAMAEAAAE</sequence>